<protein>
    <submittedName>
        <fullName evidence="2">Helix-turn-helix transcriptional regulator</fullName>
    </submittedName>
</protein>
<dbReference type="SMART" id="SM00530">
    <property type="entry name" value="HTH_XRE"/>
    <property type="match status" value="1"/>
</dbReference>
<evidence type="ECO:0000259" key="1">
    <source>
        <dbReference type="PROSITE" id="PS50943"/>
    </source>
</evidence>
<sequence length="459" mass="49940">MNVEPRSPLPADEVWERLDMRRALAARDLGTVFRLLQKHGTSQRTIAALTGMSSSEVYEVLRGRRVMAYEVLCRVADGFGVPRGYLGLAYDTDTASWLDQNLVPAQTRTDHEDDTRGHALLAYAAEVTVGTAGELSSEWASVPAAATPLPGQIGPEDVEQAEAVTAQLRHLDYRFGGGACRDAVAAHARWVDKLCELPSRPATQTQLLVAAADVHNLAGWTAFDVGLYNVAGRHLALALDFARQAKVPSLTANVLYRAGRVYLHRKRVGEALRFFQLGQLAAQDSGSRRTVAMLCANIAWTYAEMGDEAQAITHLNRAQDEFDRAGDADQEPWVQFFAELDVLALDGMTKLAMARHNDAYAAPARQALESSVTRRTDGMARSLAFEQGALATACLLTKDTQAALEYGGQALEQAHRLRSRRVTDRLAPLGRLAVGVADRGPNADAVRDLGLRIEQVLAS</sequence>
<accession>A0ABP6ZUV5</accession>
<dbReference type="Gene3D" id="1.25.40.10">
    <property type="entry name" value="Tetratricopeptide repeat domain"/>
    <property type="match status" value="1"/>
</dbReference>
<dbReference type="Pfam" id="PF13560">
    <property type="entry name" value="HTH_31"/>
    <property type="match status" value="1"/>
</dbReference>
<dbReference type="InterPro" id="IPR019734">
    <property type="entry name" value="TPR_rpt"/>
</dbReference>
<dbReference type="Proteomes" id="UP001501074">
    <property type="component" value="Unassembled WGS sequence"/>
</dbReference>
<dbReference type="SMART" id="SM00028">
    <property type="entry name" value="TPR"/>
    <property type="match status" value="3"/>
</dbReference>
<evidence type="ECO:0000313" key="3">
    <source>
        <dbReference type="Proteomes" id="UP001501074"/>
    </source>
</evidence>
<organism evidence="2 3">
    <name type="scientific">Kineosporia mesophila</name>
    <dbReference type="NCBI Taxonomy" id="566012"/>
    <lineage>
        <taxon>Bacteria</taxon>
        <taxon>Bacillati</taxon>
        <taxon>Actinomycetota</taxon>
        <taxon>Actinomycetes</taxon>
        <taxon>Kineosporiales</taxon>
        <taxon>Kineosporiaceae</taxon>
        <taxon>Kineosporia</taxon>
    </lineage>
</organism>
<dbReference type="InterPro" id="IPR011990">
    <property type="entry name" value="TPR-like_helical_dom_sf"/>
</dbReference>
<gene>
    <name evidence="2" type="ORF">GCM10022223_40340</name>
</gene>
<dbReference type="SUPFAM" id="SSF47413">
    <property type="entry name" value="lambda repressor-like DNA-binding domains"/>
    <property type="match status" value="1"/>
</dbReference>
<keyword evidence="3" id="KW-1185">Reference proteome</keyword>
<dbReference type="SUPFAM" id="SSF48452">
    <property type="entry name" value="TPR-like"/>
    <property type="match status" value="1"/>
</dbReference>
<evidence type="ECO:0000313" key="2">
    <source>
        <dbReference type="EMBL" id="GAA3619453.1"/>
    </source>
</evidence>
<dbReference type="PROSITE" id="PS50943">
    <property type="entry name" value="HTH_CROC1"/>
    <property type="match status" value="1"/>
</dbReference>
<proteinExistence type="predicted"/>
<dbReference type="Gene3D" id="1.10.260.40">
    <property type="entry name" value="lambda repressor-like DNA-binding domains"/>
    <property type="match status" value="1"/>
</dbReference>
<dbReference type="EMBL" id="BAAAZO010000006">
    <property type="protein sequence ID" value="GAA3619453.1"/>
    <property type="molecule type" value="Genomic_DNA"/>
</dbReference>
<dbReference type="InterPro" id="IPR001387">
    <property type="entry name" value="Cro/C1-type_HTH"/>
</dbReference>
<dbReference type="InterPro" id="IPR010982">
    <property type="entry name" value="Lambda_DNA-bd_dom_sf"/>
</dbReference>
<comment type="caution">
    <text evidence="2">The sequence shown here is derived from an EMBL/GenBank/DDBJ whole genome shotgun (WGS) entry which is preliminary data.</text>
</comment>
<feature type="domain" description="HTH cro/C1-type" evidence="1">
    <location>
        <begin position="34"/>
        <end position="86"/>
    </location>
</feature>
<dbReference type="RefSeq" id="WP_231480933.1">
    <property type="nucleotide sequence ID" value="NZ_BAAAZO010000006.1"/>
</dbReference>
<dbReference type="CDD" id="cd00093">
    <property type="entry name" value="HTH_XRE"/>
    <property type="match status" value="1"/>
</dbReference>
<reference evidence="3" key="1">
    <citation type="journal article" date="2019" name="Int. J. Syst. Evol. Microbiol.">
        <title>The Global Catalogue of Microorganisms (GCM) 10K type strain sequencing project: providing services to taxonomists for standard genome sequencing and annotation.</title>
        <authorList>
            <consortium name="The Broad Institute Genomics Platform"/>
            <consortium name="The Broad Institute Genome Sequencing Center for Infectious Disease"/>
            <person name="Wu L."/>
            <person name="Ma J."/>
        </authorList>
    </citation>
    <scope>NUCLEOTIDE SEQUENCE [LARGE SCALE GENOMIC DNA]</scope>
    <source>
        <strain evidence="3">JCM 16902</strain>
    </source>
</reference>
<name>A0ABP6ZUV5_9ACTN</name>